<dbReference type="PANTHER" id="PTHR21240">
    <property type="entry name" value="2-AMINO-3-CARBOXYLMUCONATE-6-SEMIALDEHYDE DECARBOXYLASE"/>
    <property type="match status" value="1"/>
</dbReference>
<evidence type="ECO:0000256" key="1">
    <source>
        <dbReference type="ARBA" id="ARBA00023239"/>
    </source>
</evidence>
<keyword evidence="1" id="KW-0456">Lyase</keyword>
<feature type="domain" description="Amidohydrolase-related" evidence="2">
    <location>
        <begin position="3"/>
        <end position="329"/>
    </location>
</feature>
<dbReference type="GO" id="GO:0016831">
    <property type="term" value="F:carboxy-lyase activity"/>
    <property type="evidence" value="ECO:0007669"/>
    <property type="project" value="InterPro"/>
</dbReference>
<accession>A0A4R4VVL4</accession>
<dbReference type="PANTHER" id="PTHR21240:SF28">
    <property type="entry name" value="ISO-OROTATE DECARBOXYLASE (EUROFUNG)"/>
    <property type="match status" value="1"/>
</dbReference>
<name>A0A4R4VVL4_9PSEU</name>
<dbReference type="AlphaFoldDB" id="A0A4R4VVL4"/>
<dbReference type="InterPro" id="IPR032465">
    <property type="entry name" value="ACMSD"/>
</dbReference>
<dbReference type="GO" id="GO:0005737">
    <property type="term" value="C:cytoplasm"/>
    <property type="evidence" value="ECO:0007669"/>
    <property type="project" value="TreeGrafter"/>
</dbReference>
<evidence type="ECO:0000313" key="3">
    <source>
        <dbReference type="EMBL" id="TDD06485.1"/>
    </source>
</evidence>
<evidence type="ECO:0000259" key="2">
    <source>
        <dbReference type="Pfam" id="PF04909"/>
    </source>
</evidence>
<dbReference type="Pfam" id="PF04909">
    <property type="entry name" value="Amidohydro_2"/>
    <property type="match status" value="1"/>
</dbReference>
<dbReference type="GO" id="GO:0019748">
    <property type="term" value="P:secondary metabolic process"/>
    <property type="evidence" value="ECO:0007669"/>
    <property type="project" value="TreeGrafter"/>
</dbReference>
<evidence type="ECO:0000313" key="4">
    <source>
        <dbReference type="Proteomes" id="UP000295674"/>
    </source>
</evidence>
<dbReference type="SUPFAM" id="SSF51556">
    <property type="entry name" value="Metallo-dependent hydrolases"/>
    <property type="match status" value="1"/>
</dbReference>
<reference evidence="3 4" key="1">
    <citation type="submission" date="2019-03" db="EMBL/GenBank/DDBJ databases">
        <title>Draft genome sequences of novel Actinobacteria.</title>
        <authorList>
            <person name="Sahin N."/>
            <person name="Ay H."/>
            <person name="Saygin H."/>
        </authorList>
    </citation>
    <scope>NUCLEOTIDE SEQUENCE [LARGE SCALE GENOMIC DNA]</scope>
    <source>
        <strain evidence="3 4">16K309</strain>
    </source>
</reference>
<dbReference type="InterPro" id="IPR032466">
    <property type="entry name" value="Metal_Hydrolase"/>
</dbReference>
<proteinExistence type="predicted"/>
<dbReference type="Proteomes" id="UP000295674">
    <property type="component" value="Unassembled WGS sequence"/>
</dbReference>
<protein>
    <submittedName>
        <fullName evidence="3">Amidohydrolase</fullName>
    </submittedName>
</protein>
<gene>
    <name evidence="3" type="ORF">E1181_12105</name>
</gene>
<sequence length="334" mass="36205">MLVDAHAHLLPHDYPADAPECFPRMEPIDGDTARTLLFGALKFRARDVFFDAERRVEAQDASGVDVEVLSPMPPLLRYDLPPADGLSLARHVNEFAASLCRTHPQRLLGLGMVPLQDPESAAAELTAIRDQGLRGVEIASNIAGESIGDERFLPFFAEAARLGLAVFVHAMPTATDRLPPAAMGTYVVGLEGALAASSMVVGGTAAQCPDLRIAFSHAAGGYPLMLPRAQYFWGGSWNEEPVDLDRAVAPDDGPSPLEQARRFYYDSLVFDHRAIRYLVDLLGADRLLVGSDFPAMPREDPAARTLRAMNLPPDALRRITGENAFAWLGIDPPG</sequence>
<keyword evidence="3" id="KW-0378">Hydrolase</keyword>
<comment type="caution">
    <text evidence="3">The sequence shown here is derived from an EMBL/GenBank/DDBJ whole genome shotgun (WGS) entry which is preliminary data.</text>
</comment>
<dbReference type="GO" id="GO:0016787">
    <property type="term" value="F:hydrolase activity"/>
    <property type="evidence" value="ECO:0007669"/>
    <property type="project" value="UniProtKB-KW"/>
</dbReference>
<dbReference type="EMBL" id="SMKS01000016">
    <property type="protein sequence ID" value="TDD06485.1"/>
    <property type="molecule type" value="Genomic_DNA"/>
</dbReference>
<dbReference type="InterPro" id="IPR006680">
    <property type="entry name" value="Amidohydro-rel"/>
</dbReference>
<dbReference type="OrthoDB" id="8673173at2"/>
<dbReference type="RefSeq" id="WP_132674133.1">
    <property type="nucleotide sequence ID" value="NZ_SMKS01000016.1"/>
</dbReference>
<organism evidence="3 4">
    <name type="scientific">Saccharopolyspora terrae</name>
    <dbReference type="NCBI Taxonomy" id="2530384"/>
    <lineage>
        <taxon>Bacteria</taxon>
        <taxon>Bacillati</taxon>
        <taxon>Actinomycetota</taxon>
        <taxon>Actinomycetes</taxon>
        <taxon>Pseudonocardiales</taxon>
        <taxon>Pseudonocardiaceae</taxon>
        <taxon>Saccharopolyspora</taxon>
    </lineage>
</organism>
<dbReference type="Gene3D" id="3.20.20.140">
    <property type="entry name" value="Metal-dependent hydrolases"/>
    <property type="match status" value="1"/>
</dbReference>
<keyword evidence="4" id="KW-1185">Reference proteome</keyword>